<sequence length="202" mass="22553">MSLALDDDDDDNGSHKQTGGRGRSRSSSKSRTPFLLFLPTKEIVTDTYRLATIARDMGMDLHPTPSLSHIILSFRPPPPSSSSSPSTAPPSSFPSSCSMSLFSRLNGDRIDTMEGFSRALAGLGWTLFKTKENPATDSRDRRVFGGRPVYLFRKVDTNRVRACAVGECRIRELRLPPLDFRNAPLRILHYILLMTDDIFYLA</sequence>
<dbReference type="Proteomes" id="UP000315295">
    <property type="component" value="Unassembled WGS sequence"/>
</dbReference>
<evidence type="ECO:0000313" key="2">
    <source>
        <dbReference type="EMBL" id="TQD93245.1"/>
    </source>
</evidence>
<comment type="caution">
    <text evidence="2">The sequence shown here is derived from an EMBL/GenBank/DDBJ whole genome shotgun (WGS) entry which is preliminary data.</text>
</comment>
<dbReference type="AlphaFoldDB" id="A0A540M3C6"/>
<organism evidence="2 3">
    <name type="scientific">Malus baccata</name>
    <name type="common">Siberian crab apple</name>
    <name type="synonym">Pyrus baccata</name>
    <dbReference type="NCBI Taxonomy" id="106549"/>
    <lineage>
        <taxon>Eukaryota</taxon>
        <taxon>Viridiplantae</taxon>
        <taxon>Streptophyta</taxon>
        <taxon>Embryophyta</taxon>
        <taxon>Tracheophyta</taxon>
        <taxon>Spermatophyta</taxon>
        <taxon>Magnoliopsida</taxon>
        <taxon>eudicotyledons</taxon>
        <taxon>Gunneridae</taxon>
        <taxon>Pentapetalae</taxon>
        <taxon>rosids</taxon>
        <taxon>fabids</taxon>
        <taxon>Rosales</taxon>
        <taxon>Rosaceae</taxon>
        <taxon>Amygdaloideae</taxon>
        <taxon>Maleae</taxon>
        <taxon>Malus</taxon>
    </lineage>
</organism>
<reference evidence="2 3" key="1">
    <citation type="journal article" date="2019" name="G3 (Bethesda)">
        <title>Sequencing of a Wild Apple (Malus baccata) Genome Unravels the Differences Between Cultivated and Wild Apple Species Regarding Disease Resistance and Cold Tolerance.</title>
        <authorList>
            <person name="Chen X."/>
        </authorList>
    </citation>
    <scope>NUCLEOTIDE SEQUENCE [LARGE SCALE GENOMIC DNA]</scope>
    <source>
        <strain evidence="3">cv. Shandingzi</strain>
        <tissue evidence="2">Leaves</tissue>
    </source>
</reference>
<dbReference type="EMBL" id="VIEB01000373">
    <property type="protein sequence ID" value="TQD93245.1"/>
    <property type="molecule type" value="Genomic_DNA"/>
</dbReference>
<proteinExistence type="predicted"/>
<feature type="region of interest" description="Disordered" evidence="1">
    <location>
        <begin position="70"/>
        <end position="92"/>
    </location>
</feature>
<evidence type="ECO:0000256" key="1">
    <source>
        <dbReference type="SAM" id="MobiDB-lite"/>
    </source>
</evidence>
<keyword evidence="3" id="KW-1185">Reference proteome</keyword>
<feature type="region of interest" description="Disordered" evidence="1">
    <location>
        <begin position="1"/>
        <end position="30"/>
    </location>
</feature>
<feature type="compositionally biased region" description="Acidic residues" evidence="1">
    <location>
        <begin position="1"/>
        <end position="11"/>
    </location>
</feature>
<name>A0A540M3C6_MALBA</name>
<gene>
    <name evidence="2" type="ORF">C1H46_021150</name>
</gene>
<evidence type="ECO:0000313" key="3">
    <source>
        <dbReference type="Proteomes" id="UP000315295"/>
    </source>
</evidence>
<protein>
    <submittedName>
        <fullName evidence="2">Uncharacterized protein</fullName>
    </submittedName>
</protein>
<accession>A0A540M3C6</accession>